<evidence type="ECO:0000313" key="3">
    <source>
        <dbReference type="Proteomes" id="UP000789901"/>
    </source>
</evidence>
<reference evidence="2 3" key="1">
    <citation type="submission" date="2021-06" db="EMBL/GenBank/DDBJ databases">
        <authorList>
            <person name="Kallberg Y."/>
            <person name="Tangrot J."/>
            <person name="Rosling A."/>
        </authorList>
    </citation>
    <scope>NUCLEOTIDE SEQUENCE [LARGE SCALE GENOMIC DNA]</scope>
    <source>
        <strain evidence="2 3">120-4 pot B 10/14</strain>
    </source>
</reference>
<gene>
    <name evidence="2" type="ORF">GMARGA_LOCUS9963</name>
</gene>
<evidence type="ECO:0000259" key="1">
    <source>
        <dbReference type="Pfam" id="PF10551"/>
    </source>
</evidence>
<organism evidence="2 3">
    <name type="scientific">Gigaspora margarita</name>
    <dbReference type="NCBI Taxonomy" id="4874"/>
    <lineage>
        <taxon>Eukaryota</taxon>
        <taxon>Fungi</taxon>
        <taxon>Fungi incertae sedis</taxon>
        <taxon>Mucoromycota</taxon>
        <taxon>Glomeromycotina</taxon>
        <taxon>Glomeromycetes</taxon>
        <taxon>Diversisporales</taxon>
        <taxon>Gigasporaceae</taxon>
        <taxon>Gigaspora</taxon>
    </lineage>
</organism>
<accession>A0ABN7USU6</accession>
<dbReference type="Pfam" id="PF10551">
    <property type="entry name" value="MULE"/>
    <property type="match status" value="1"/>
</dbReference>
<protein>
    <submittedName>
        <fullName evidence="2">13577_t:CDS:1</fullName>
    </submittedName>
</protein>
<evidence type="ECO:0000313" key="2">
    <source>
        <dbReference type="EMBL" id="CAG8662539.1"/>
    </source>
</evidence>
<proteinExistence type="predicted"/>
<dbReference type="PANTHER" id="PTHR47718:SF6">
    <property type="entry name" value="PROTEIN FAR1-RELATED SEQUENCE"/>
    <property type="match status" value="1"/>
</dbReference>
<dbReference type="InterPro" id="IPR018289">
    <property type="entry name" value="MULE_transposase_dom"/>
</dbReference>
<feature type="domain" description="MULE transposase" evidence="1">
    <location>
        <begin position="226"/>
        <end position="316"/>
    </location>
</feature>
<keyword evidence="3" id="KW-1185">Reference proteome</keyword>
<dbReference type="EMBL" id="CAJVQB010005464">
    <property type="protein sequence ID" value="CAG8662539.1"/>
    <property type="molecule type" value="Genomic_DNA"/>
</dbReference>
<dbReference type="PANTHER" id="PTHR47718">
    <property type="entry name" value="OS01G0519700 PROTEIN"/>
    <property type="match status" value="1"/>
</dbReference>
<comment type="caution">
    <text evidence="2">The sequence shown here is derived from an EMBL/GenBank/DDBJ whole genome shotgun (WGS) entry which is preliminary data.</text>
</comment>
<sequence length="656" mass="75819">MQDLPLLSDNNNININLCPSSSNHNDYDTIVNTNLPSLEYDQNFSLLSEDNDDFNMSISLPFENESNISGSSYQYNLYVGDHFDNWLSVDSISCCKSFCCSSSGIYAPKKVIDQNSHRIRVKCTTLVNTHNYEINPTQICNIVARYRRLSKEMIQDIKFYLEYKVAPIAQLEMLKKNDRLDSISFLDILFEKMFQNPCWKVFIRHSDTEYRLLELYRRFSDVVLNNNTYKTNKYNMYLSVFMIKDNYGKFRNVANALVEDELSSTYVWILQYLSKVTNNVVPKSFWTDAEPGLINAVSQVFPDTHHFYCLFHIWQNVIKHLKASLECEHYMFKKLYANRFSLAKAYTLFQFNTGIQSTQSIESFNNIIKKSLNSASTLCELEEAIDKRHEEENRYCKLTDLKSQHTTIGLPHISSQFFLVVDNRFQISQSFTYEGQKEHLIPEDLYADTINSNFIEDITNEPQAILKAILSNTNTSNIVEMWKVRRIGGLLHQVLENSPSLIAIESSTDTIVEVNLNLQSLRNFQAKTAINIALEIKNNDELVQLLKNFISAKRNPGANNNSNEIDENGIITLNQHLIDQTSDPHVTKIRGAPRKKRIKSAIEMSKMKTVRQEITNRVNNIENNCAGETSLRQQRKRLLCEKPGHYQKKCPSAKEN</sequence>
<dbReference type="Proteomes" id="UP000789901">
    <property type="component" value="Unassembled WGS sequence"/>
</dbReference>
<name>A0ABN7USU6_GIGMA</name>